<evidence type="ECO:0000256" key="3">
    <source>
        <dbReference type="ARBA" id="ARBA00022475"/>
    </source>
</evidence>
<gene>
    <name evidence="7" type="ORF">SNE40_013627</name>
</gene>
<evidence type="ECO:0000256" key="5">
    <source>
        <dbReference type="ARBA" id="ARBA00023136"/>
    </source>
</evidence>
<evidence type="ECO:0000256" key="4">
    <source>
        <dbReference type="ARBA" id="ARBA00023034"/>
    </source>
</evidence>
<proteinExistence type="inferred from homology"/>
<keyword evidence="8" id="KW-1185">Reference proteome</keyword>
<keyword evidence="3 6" id="KW-1003">Cell membrane</keyword>
<dbReference type="EMBL" id="JAZGQO010000010">
    <property type="protein sequence ID" value="KAK6175093.1"/>
    <property type="molecule type" value="Genomic_DNA"/>
</dbReference>
<comment type="similarity">
    <text evidence="2 6">Belongs to the caveolin family.</text>
</comment>
<dbReference type="GO" id="GO:0005901">
    <property type="term" value="C:caveola"/>
    <property type="evidence" value="ECO:0007669"/>
    <property type="project" value="UniProtKB-SubCell"/>
</dbReference>
<comment type="subcellular location">
    <subcellularLocation>
        <location evidence="1 6">Cell membrane</location>
        <topology evidence="1 6">Peripheral membrane protein</topology>
    </subcellularLocation>
    <subcellularLocation>
        <location evidence="6">Golgi apparatus membrane</location>
        <topology evidence="6">Peripheral membrane protein</topology>
    </subcellularLocation>
    <subcellularLocation>
        <location evidence="6">Membrane</location>
        <location evidence="6">Caveola</location>
        <topology evidence="6">Peripheral membrane protein</topology>
    </subcellularLocation>
</comment>
<dbReference type="PANTHER" id="PTHR10844:SF19">
    <property type="entry name" value="CAVEOLIN-2"/>
    <property type="match status" value="1"/>
</dbReference>
<dbReference type="GO" id="GO:0060090">
    <property type="term" value="F:molecular adaptor activity"/>
    <property type="evidence" value="ECO:0007669"/>
    <property type="project" value="TreeGrafter"/>
</dbReference>
<accession>A0AAN8PHG4</accession>
<evidence type="ECO:0000313" key="8">
    <source>
        <dbReference type="Proteomes" id="UP001347796"/>
    </source>
</evidence>
<dbReference type="GO" id="GO:0070836">
    <property type="term" value="P:caveola assembly"/>
    <property type="evidence" value="ECO:0007669"/>
    <property type="project" value="InterPro"/>
</dbReference>
<dbReference type="Proteomes" id="UP001347796">
    <property type="component" value="Unassembled WGS sequence"/>
</dbReference>
<name>A0AAN8PHG4_PATCE</name>
<dbReference type="GO" id="GO:0000139">
    <property type="term" value="C:Golgi membrane"/>
    <property type="evidence" value="ECO:0007669"/>
    <property type="project" value="UniProtKB-SubCell"/>
</dbReference>
<comment type="function">
    <text evidence="6">May act as a scaffolding protein within caveolar membranes. Interacts directly with G-protein alpha subunits and can functionally regulate their activity.</text>
</comment>
<dbReference type="InterPro" id="IPR001612">
    <property type="entry name" value="Caveolin"/>
</dbReference>
<dbReference type="Pfam" id="PF01146">
    <property type="entry name" value="Caveolin"/>
    <property type="match status" value="1"/>
</dbReference>
<keyword evidence="5 6" id="KW-0472">Membrane</keyword>
<comment type="caution">
    <text evidence="7">The sequence shown here is derived from an EMBL/GenBank/DDBJ whole genome shotgun (WGS) entry which is preliminary data.</text>
</comment>
<dbReference type="PANTHER" id="PTHR10844">
    <property type="entry name" value="CAVEOLIN"/>
    <property type="match status" value="1"/>
</dbReference>
<evidence type="ECO:0000256" key="1">
    <source>
        <dbReference type="ARBA" id="ARBA00004202"/>
    </source>
</evidence>
<evidence type="ECO:0000256" key="6">
    <source>
        <dbReference type="RuleBase" id="RU000680"/>
    </source>
</evidence>
<dbReference type="AlphaFoldDB" id="A0AAN8PHG4"/>
<keyword evidence="4 6" id="KW-0333">Golgi apparatus</keyword>
<protein>
    <recommendedName>
        <fullName evidence="6">Caveolin</fullName>
    </recommendedName>
</protein>
<organism evidence="7 8">
    <name type="scientific">Patella caerulea</name>
    <name type="common">Rayed Mediterranean limpet</name>
    <dbReference type="NCBI Taxonomy" id="87958"/>
    <lineage>
        <taxon>Eukaryota</taxon>
        <taxon>Metazoa</taxon>
        <taxon>Spiralia</taxon>
        <taxon>Lophotrochozoa</taxon>
        <taxon>Mollusca</taxon>
        <taxon>Gastropoda</taxon>
        <taxon>Patellogastropoda</taxon>
        <taxon>Patelloidea</taxon>
        <taxon>Patellidae</taxon>
        <taxon>Patella</taxon>
    </lineage>
</organism>
<reference evidence="7 8" key="1">
    <citation type="submission" date="2024-01" db="EMBL/GenBank/DDBJ databases">
        <title>The genome of the rayed Mediterranean limpet Patella caerulea (Linnaeus, 1758).</title>
        <authorList>
            <person name="Anh-Thu Weber A."/>
            <person name="Halstead-Nussloch G."/>
        </authorList>
    </citation>
    <scope>NUCLEOTIDE SEQUENCE [LARGE SCALE GENOMIC DNA]</scope>
    <source>
        <strain evidence="7">AATW-2023a</strain>
        <tissue evidence="7">Whole specimen</tissue>
    </source>
</reference>
<evidence type="ECO:0000256" key="2">
    <source>
        <dbReference type="ARBA" id="ARBA00010988"/>
    </source>
</evidence>
<sequence>MSSEEINMIERDPNNLNDHVKVMFEDVLAEPEGAHSADCVWRNSYKCFNCSKNCCYMFLTFLCGLPLALCWGCEFAMITFQHVWQITPCLRVCMINLGCAQKFFGTCINCCLAPICEAMGLCFSQIQVKNIS</sequence>
<evidence type="ECO:0000313" key="7">
    <source>
        <dbReference type="EMBL" id="KAK6175093.1"/>
    </source>
</evidence>